<feature type="domain" description="EGF-like" evidence="2">
    <location>
        <begin position="1062"/>
        <end position="1073"/>
    </location>
</feature>
<dbReference type="EMBL" id="AJWJ01000553">
    <property type="protein sequence ID" value="KAF2070035.1"/>
    <property type="molecule type" value="Genomic_DNA"/>
</dbReference>
<dbReference type="Pfam" id="PF23033">
    <property type="entry name" value="DUF7034"/>
    <property type="match status" value="1"/>
</dbReference>
<feature type="transmembrane region" description="Helical" evidence="1">
    <location>
        <begin position="1343"/>
        <end position="1366"/>
    </location>
</feature>
<keyword evidence="1" id="KW-0472">Membrane</keyword>
<evidence type="ECO:0000259" key="2">
    <source>
        <dbReference type="PROSITE" id="PS00022"/>
    </source>
</evidence>
<keyword evidence="4" id="KW-1185">Reference proteome</keyword>
<comment type="caution">
    <text evidence="3">The sequence shown here is derived from an EMBL/GenBank/DDBJ whole genome shotgun (WGS) entry which is preliminary data.</text>
</comment>
<dbReference type="Proteomes" id="UP000695562">
    <property type="component" value="Unassembled WGS sequence"/>
</dbReference>
<evidence type="ECO:0000313" key="3">
    <source>
        <dbReference type="EMBL" id="KAF2070035.1"/>
    </source>
</evidence>
<accession>A0A8J4UWS3</accession>
<gene>
    <name evidence="3" type="ORF">CYY_008643</name>
</gene>
<keyword evidence="1" id="KW-1133">Transmembrane helix</keyword>
<dbReference type="InterPro" id="IPR000742">
    <property type="entry name" value="EGF"/>
</dbReference>
<keyword evidence="1" id="KW-0812">Transmembrane</keyword>
<organism evidence="3 4">
    <name type="scientific">Polysphondylium violaceum</name>
    <dbReference type="NCBI Taxonomy" id="133409"/>
    <lineage>
        <taxon>Eukaryota</taxon>
        <taxon>Amoebozoa</taxon>
        <taxon>Evosea</taxon>
        <taxon>Eumycetozoa</taxon>
        <taxon>Dictyostelia</taxon>
        <taxon>Dictyosteliales</taxon>
        <taxon>Dictyosteliaceae</taxon>
        <taxon>Polysphondylium</taxon>
    </lineage>
</organism>
<dbReference type="InterPro" id="IPR054484">
    <property type="entry name" value="ComC_SSD"/>
</dbReference>
<reference evidence="3" key="1">
    <citation type="submission" date="2020-01" db="EMBL/GenBank/DDBJ databases">
        <title>Development of genomics and gene disruption for Polysphondylium violaceum indicates a role for the polyketide synthase stlB in stalk morphogenesis.</title>
        <authorList>
            <person name="Narita B."/>
            <person name="Kawabe Y."/>
            <person name="Kin K."/>
            <person name="Saito T."/>
            <person name="Gibbs R."/>
            <person name="Kuspa A."/>
            <person name="Muzny D."/>
            <person name="Queller D."/>
            <person name="Richards S."/>
            <person name="Strassman J."/>
            <person name="Sucgang R."/>
            <person name="Worley K."/>
            <person name="Schaap P."/>
        </authorList>
    </citation>
    <scope>NUCLEOTIDE SEQUENCE</scope>
    <source>
        <strain evidence="3">QSvi11</strain>
    </source>
</reference>
<dbReference type="PROSITE" id="PS00022">
    <property type="entry name" value="EGF_1"/>
    <property type="match status" value="1"/>
</dbReference>
<dbReference type="Pfam" id="PF22933">
    <property type="entry name" value="ComC_SSD"/>
    <property type="match status" value="1"/>
</dbReference>
<dbReference type="PANTHER" id="PTHR31378">
    <property type="entry name" value="EGF-LIKE DOMAIN-CONTAINING PROTEIN-RELATED-RELATED"/>
    <property type="match status" value="1"/>
</dbReference>
<proteinExistence type="predicted"/>
<dbReference type="OrthoDB" id="1924787at2759"/>
<name>A0A8J4UWS3_9MYCE</name>
<dbReference type="Pfam" id="PF24893">
    <property type="entry name" value="DUF7743"/>
    <property type="match status" value="1"/>
</dbReference>
<sequence length="1394" mass="155366">MLKLLGVYPLGTTPLQNSIFGELKCTGSYYILLEDPDHLVGSLSGGEIVSEIDHGVFLWKYKITISPSHIQPQQATYSVQLKNSTIVHFSAQQGAFSCPANFSTSIQSPNPAPTPNVIGQPFYSLFSDTVNLIVYFNNTSPINLIYLNSLNALGTSASIFNLPKPLPSNATAAPYRDANGKPTLSHMKPNLPLKGIETYGLTVKPVVYKGALSAYHIQFPASSYARDTINSVSVNLTFQNELLNRSTISIPFPNSVSSPSIAWSNFRFYPSISDVTLVTQDNQPISILIIFNVKKTKDCPMSVSNGVLFSLERPDEGLYAIHYRTSKSSKITLSSPFSLDTKEFNIEISNSIKSNIQANPLAGNLVNSPNNPFTTSFVLDRSIQVNSEIPVHIDISSTTNIIHYDCYFPFGYVSGNSKKNYTLGISHNLYHLTPFIQETIYPGYNDPIVSRGNIVSDQVDDEPPFIHNVTVYRLDAQRVTLLINATDNWAGILSINVLGQFELGSEHLVIGTMNDGLYSLLNVAFDQLKYDPSKNDSILVIKDYAGNERMYPFNSFINQDFDPVPALIPFIDLNEIIEFKIDPQDIDPGHNDVDVSVLIKSKTIDRSWEPLIALVVPPYGPFPSIIARGNYSGSNDDFLIRIKIPRGFYPGQVQYYFNYPSWTNQFISGLFPNSPSQTKLNVKYYDEASNKFDFLAPIIKKVSVSPAVEFNATSTNTVSFALQVEDAVCGIKRISVNISSSIDPVIYTFSKNYSNSLSEQVVIDISVGHCLDQTFEIVDVFLEDGCGHKNFYHKYLISKNPPNPYFITPMWISDPLPVGRITCKNPIVDTIAPTLVELDVYPKTLQADTNVVSIRFTVKDKGDAGINRRSKPTVYFQSSTKAPLAYVSVEDNVYNKSCISYSVMARLPYGYGDYGILLSIYGLMDNNINFKGYTSSDLASNSFDSFLLYNSTLITAIKKISPVTTQGGSVTVYGTNLSGKNITAYFRSVDGTFENTSSPLEKSLGQLVFQIPPVNVAALSLSLDIDGVFYTPPIIEILNYVQSIKPCSNNCTNRGVCTERGCECTYPHQGSDCSSIIVPPDKIEYSFGNYNPEGVQKVVAVERTLTSTISLFGIREVDHHNKLIKSYSIAKWHKEEDQLGTTYTGFLDAVRYPSAQFKISVQYYKNPKQLDFAGERVLIDSNSFKFTITSIAFPFSSQLNNIQIILKTSLKSDKQTCYNSTNFGYTNSDETEISWLELNSDDYKIYGKFIKKGIIDDIDTIVRNSQIPPEDPEFKDYIDSSTSLVALYIPYFKTKAVLDPPLALLMSSRDEVNANNNNGDNINNNNNNRDYVCSIPLKTKTNIVIVTTVAVACVLVLFSIILAVKYRWAIKYKSKRLIEKFKERYQNHNKKTSL</sequence>
<protein>
    <recommendedName>
        <fullName evidence="2">EGF-like domain-containing protein</fullName>
    </recommendedName>
</protein>
<dbReference type="Pfam" id="PF23034">
    <property type="entry name" value="DUF7035"/>
    <property type="match status" value="1"/>
</dbReference>
<evidence type="ECO:0000256" key="1">
    <source>
        <dbReference type="SAM" id="Phobius"/>
    </source>
</evidence>
<dbReference type="InterPro" id="IPR055463">
    <property type="entry name" value="DUF7035"/>
</dbReference>
<dbReference type="InterPro" id="IPR056645">
    <property type="entry name" value="DUF7743"/>
</dbReference>
<evidence type="ECO:0000313" key="4">
    <source>
        <dbReference type="Proteomes" id="UP000695562"/>
    </source>
</evidence>
<dbReference type="PANTHER" id="PTHR31378:SF17">
    <property type="match status" value="1"/>
</dbReference>
<dbReference type="InterPro" id="IPR055462">
    <property type="entry name" value="DUF7034"/>
</dbReference>